<evidence type="ECO:0000256" key="1">
    <source>
        <dbReference type="ARBA" id="ARBA00004123"/>
    </source>
</evidence>
<evidence type="ECO:0000313" key="8">
    <source>
        <dbReference type="EMBL" id="KAJ5311718.1"/>
    </source>
</evidence>
<keyword evidence="4 5" id="KW-0539">Nucleus</keyword>
<dbReference type="InterPro" id="IPR040453">
    <property type="entry name" value="Mnd1_HTH"/>
</dbReference>
<comment type="function">
    <text evidence="5">Required for proper homologous chromosome pairing and efficient cross-over and intragenic recombination during meiosis.</text>
</comment>
<dbReference type="Pfam" id="PF03962">
    <property type="entry name" value="Mnd1"/>
    <property type="match status" value="1"/>
</dbReference>
<comment type="similarity">
    <text evidence="2 5">Belongs to the MND1 family.</text>
</comment>
<dbReference type="GO" id="GO:0007131">
    <property type="term" value="P:reciprocal meiotic recombination"/>
    <property type="evidence" value="ECO:0007669"/>
    <property type="project" value="InterPro"/>
</dbReference>
<accession>A0A9W9HEV4</accession>
<evidence type="ECO:0000256" key="4">
    <source>
        <dbReference type="ARBA" id="ARBA00023242"/>
    </source>
</evidence>
<evidence type="ECO:0000256" key="2">
    <source>
        <dbReference type="ARBA" id="ARBA00005981"/>
    </source>
</evidence>
<dbReference type="Proteomes" id="UP001147746">
    <property type="component" value="Unassembled WGS sequence"/>
</dbReference>
<gene>
    <name evidence="8" type="ORF">N7476_007578</name>
</gene>
<protein>
    <recommendedName>
        <fullName evidence="5">Meiotic nuclear division protein 1</fullName>
    </recommendedName>
</protein>
<evidence type="ECO:0000256" key="3">
    <source>
        <dbReference type="ARBA" id="ARBA00023054"/>
    </source>
</evidence>
<dbReference type="AlphaFoldDB" id="A0A9W9HEV4"/>
<sequence>MAPKLSKSEKQERILTHLRSTATCHTLKDLEKSLPSVASIPGIQVKEYIQALVDEDQLRVEKIGSGNWYWCFGSDEKHKRQRQLARAKTEVEKARKSCADAEAALSAESTRRQLEADPGDEWMPLAEKKAELEDELVGLRALHQSEGKSVRQLQQELGEFREQATQWTDNVYILEEYMRRLAGGDREIVAAVQRDCYGDDYVDGGLREL</sequence>
<feature type="coiled-coil region" evidence="6">
    <location>
        <begin position="77"/>
        <end position="104"/>
    </location>
</feature>
<evidence type="ECO:0000256" key="5">
    <source>
        <dbReference type="PIRNR" id="PIRNR026991"/>
    </source>
</evidence>
<dbReference type="OrthoDB" id="9978204at2759"/>
<evidence type="ECO:0000313" key="9">
    <source>
        <dbReference type="Proteomes" id="UP001147746"/>
    </source>
</evidence>
<feature type="domain" description="Mnd1 HTH" evidence="7">
    <location>
        <begin position="14"/>
        <end position="72"/>
    </location>
</feature>
<dbReference type="GO" id="GO:0003690">
    <property type="term" value="F:double-stranded DNA binding"/>
    <property type="evidence" value="ECO:0007669"/>
    <property type="project" value="InterPro"/>
</dbReference>
<evidence type="ECO:0000256" key="6">
    <source>
        <dbReference type="SAM" id="Coils"/>
    </source>
</evidence>
<comment type="caution">
    <text evidence="8">The sequence shown here is derived from an EMBL/GenBank/DDBJ whole genome shotgun (WGS) entry which is preliminary data.</text>
</comment>
<keyword evidence="9" id="KW-1185">Reference proteome</keyword>
<comment type="subcellular location">
    <subcellularLocation>
        <location evidence="1 5">Nucleus</location>
    </subcellularLocation>
</comment>
<dbReference type="GO" id="GO:0005634">
    <property type="term" value="C:nucleus"/>
    <property type="evidence" value="ECO:0007669"/>
    <property type="project" value="UniProtKB-SubCell"/>
</dbReference>
<reference evidence="8" key="1">
    <citation type="submission" date="2022-12" db="EMBL/GenBank/DDBJ databases">
        <authorList>
            <person name="Petersen C."/>
        </authorList>
    </citation>
    <scope>NUCLEOTIDE SEQUENCE</scope>
    <source>
        <strain evidence="8">IBT 21472</strain>
    </source>
</reference>
<dbReference type="PIRSF" id="PIRSF026991">
    <property type="entry name" value="Mnd1"/>
    <property type="match status" value="1"/>
</dbReference>
<keyword evidence="3 6" id="KW-0175">Coiled coil</keyword>
<evidence type="ECO:0000259" key="7">
    <source>
        <dbReference type="Pfam" id="PF03962"/>
    </source>
</evidence>
<proteinExistence type="inferred from homology"/>
<name>A0A9W9HEV4_9EURO</name>
<dbReference type="InterPro" id="IPR005647">
    <property type="entry name" value="Mnd1"/>
</dbReference>
<organism evidence="8 9">
    <name type="scientific">Penicillium atrosanguineum</name>
    <dbReference type="NCBI Taxonomy" id="1132637"/>
    <lineage>
        <taxon>Eukaryota</taxon>
        <taxon>Fungi</taxon>
        <taxon>Dikarya</taxon>
        <taxon>Ascomycota</taxon>
        <taxon>Pezizomycotina</taxon>
        <taxon>Eurotiomycetes</taxon>
        <taxon>Eurotiomycetidae</taxon>
        <taxon>Eurotiales</taxon>
        <taxon>Aspergillaceae</taxon>
        <taxon>Penicillium</taxon>
    </lineage>
</organism>
<dbReference type="EMBL" id="JAPZBO010000007">
    <property type="protein sequence ID" value="KAJ5311718.1"/>
    <property type="molecule type" value="Genomic_DNA"/>
</dbReference>
<reference evidence="8" key="2">
    <citation type="journal article" date="2023" name="IMA Fungus">
        <title>Comparative genomic study of the Penicillium genus elucidates a diverse pangenome and 15 lateral gene transfer events.</title>
        <authorList>
            <person name="Petersen C."/>
            <person name="Sorensen T."/>
            <person name="Nielsen M.R."/>
            <person name="Sondergaard T.E."/>
            <person name="Sorensen J.L."/>
            <person name="Fitzpatrick D.A."/>
            <person name="Frisvad J.C."/>
            <person name="Nielsen K.L."/>
        </authorList>
    </citation>
    <scope>NUCLEOTIDE SEQUENCE</scope>
    <source>
        <strain evidence="8">IBT 21472</strain>
    </source>
</reference>